<feature type="domain" description="RNA polymerase III subunit Rpc25" evidence="7">
    <location>
        <begin position="108"/>
        <end position="208"/>
    </location>
</feature>
<organism evidence="8 9">
    <name type="scientific">Dioszegia hungarica</name>
    <dbReference type="NCBI Taxonomy" id="4972"/>
    <lineage>
        <taxon>Eukaryota</taxon>
        <taxon>Fungi</taxon>
        <taxon>Dikarya</taxon>
        <taxon>Basidiomycota</taxon>
        <taxon>Agaricomycotina</taxon>
        <taxon>Tremellomycetes</taxon>
        <taxon>Tremellales</taxon>
        <taxon>Bulleribasidiaceae</taxon>
        <taxon>Dioszegia</taxon>
    </lineage>
</organism>
<evidence type="ECO:0000313" key="9">
    <source>
        <dbReference type="Proteomes" id="UP001164286"/>
    </source>
</evidence>
<keyword evidence="9" id="KW-1185">Reference proteome</keyword>
<dbReference type="InterPro" id="IPR045113">
    <property type="entry name" value="Rpb7-like"/>
</dbReference>
<dbReference type="InterPro" id="IPR013238">
    <property type="entry name" value="RNA_pol_III_Rbc25"/>
</dbReference>
<dbReference type="PANTHER" id="PTHR12709">
    <property type="entry name" value="DNA-DIRECTED RNA POLYMERASE II, III"/>
    <property type="match status" value="1"/>
</dbReference>
<dbReference type="Pfam" id="PF03876">
    <property type="entry name" value="SHS2_Rpb7-N"/>
    <property type="match status" value="1"/>
</dbReference>
<feature type="domain" description="RNA polymerase Rpb7-like N-terminal" evidence="6">
    <location>
        <begin position="8"/>
        <end position="64"/>
    </location>
</feature>
<dbReference type="InterPro" id="IPR005576">
    <property type="entry name" value="Rpb7-like_N"/>
</dbReference>
<evidence type="ECO:0000256" key="2">
    <source>
        <dbReference type="ARBA" id="ARBA00009307"/>
    </source>
</evidence>
<proteinExistence type="inferred from homology"/>
<evidence type="ECO:0000259" key="6">
    <source>
        <dbReference type="Pfam" id="PF03876"/>
    </source>
</evidence>
<comment type="caution">
    <text evidence="8">The sequence shown here is derived from an EMBL/GenBank/DDBJ whole genome shotgun (WGS) entry which is preliminary data.</text>
</comment>
<dbReference type="GO" id="GO:0006384">
    <property type="term" value="P:transcription initiation at RNA polymerase III promoter"/>
    <property type="evidence" value="ECO:0007669"/>
    <property type="project" value="TreeGrafter"/>
</dbReference>
<gene>
    <name evidence="8" type="ORF">MKK02DRAFT_33531</name>
</gene>
<evidence type="ECO:0000256" key="1">
    <source>
        <dbReference type="ARBA" id="ARBA00004123"/>
    </source>
</evidence>
<dbReference type="Proteomes" id="UP001164286">
    <property type="component" value="Unassembled WGS sequence"/>
</dbReference>
<dbReference type="SUPFAM" id="SSF88798">
    <property type="entry name" value="N-terminal, heterodimerisation domain of RBP7 (RpoE)"/>
    <property type="match status" value="1"/>
</dbReference>
<sequence>MFVLLVVKDTVPVPPKTFGLSPSVTILDALNKKYANKLIPEKGLALSVFDILTAEDGKVTWGNGMMYYKVSIRLMLFAPFHSEIIVGKVVETTSSYYLWASSRIDIISKRFFWYSDEDEKTLTVDQLLSTVIAQRLYIDVGEPIRFRVDSIDFQDIRPDPPVILEPGAKEEAKELGEPVEATKDPYKSAGFRILGTIAESGLGLVSWWDGSAAEGDEDEEMEP</sequence>
<reference evidence="8" key="1">
    <citation type="journal article" date="2022" name="G3 (Bethesda)">
        <title>High quality genome of the basidiomycete yeast Dioszegia hungarica PDD-24b-2 isolated from cloud water.</title>
        <authorList>
            <person name="Jarrige D."/>
            <person name="Haridas S."/>
            <person name="Bleykasten-Grosshans C."/>
            <person name="Joly M."/>
            <person name="Nadalig T."/>
            <person name="Sancelme M."/>
            <person name="Vuilleumier S."/>
            <person name="Grigoriev I.V."/>
            <person name="Amato P."/>
            <person name="Bringel F."/>
        </authorList>
    </citation>
    <scope>NUCLEOTIDE SEQUENCE</scope>
    <source>
        <strain evidence="8">PDD-24b-2</strain>
    </source>
</reference>
<dbReference type="Pfam" id="PF08292">
    <property type="entry name" value="RNA_pol_Rbc25"/>
    <property type="match status" value="1"/>
</dbReference>
<dbReference type="GeneID" id="77727940"/>
<evidence type="ECO:0000256" key="4">
    <source>
        <dbReference type="ARBA" id="ARBA00023163"/>
    </source>
</evidence>
<keyword evidence="3" id="KW-0240">DNA-directed RNA polymerase</keyword>
<dbReference type="PANTHER" id="PTHR12709:SF1">
    <property type="entry name" value="DNA-DIRECTED RNA POLYMERASE III SUBUNIT RPC8"/>
    <property type="match status" value="1"/>
</dbReference>
<dbReference type="AlphaFoldDB" id="A0AA38H8I7"/>
<evidence type="ECO:0000313" key="8">
    <source>
        <dbReference type="EMBL" id="KAI9636308.1"/>
    </source>
</evidence>
<evidence type="ECO:0000256" key="5">
    <source>
        <dbReference type="ARBA" id="ARBA00023242"/>
    </source>
</evidence>
<accession>A0AA38H8I7</accession>
<protein>
    <submittedName>
        <fullName evidence="8">Uncharacterized protein</fullName>
    </submittedName>
</protein>
<keyword evidence="5" id="KW-0539">Nucleus</keyword>
<comment type="similarity">
    <text evidence="2">Belongs to the eukaryotic RPB7/RPC8 RNA polymerase subunit family.</text>
</comment>
<evidence type="ECO:0000256" key="3">
    <source>
        <dbReference type="ARBA" id="ARBA00022478"/>
    </source>
</evidence>
<dbReference type="RefSeq" id="XP_052946085.1">
    <property type="nucleotide sequence ID" value="XM_053088735.1"/>
</dbReference>
<name>A0AA38H8I7_9TREE</name>
<dbReference type="Gene3D" id="3.30.1490.120">
    <property type="entry name" value="RNA polymerase Rpb7-like, N-terminal domain"/>
    <property type="match status" value="1"/>
</dbReference>
<dbReference type="GO" id="GO:0005666">
    <property type="term" value="C:RNA polymerase III complex"/>
    <property type="evidence" value="ECO:0007669"/>
    <property type="project" value="TreeGrafter"/>
</dbReference>
<dbReference type="InterPro" id="IPR036898">
    <property type="entry name" value="RNA_pol_Rpb7-like_N_sf"/>
</dbReference>
<comment type="subcellular location">
    <subcellularLocation>
        <location evidence="1">Nucleus</location>
    </subcellularLocation>
</comment>
<dbReference type="InterPro" id="IPR012340">
    <property type="entry name" value="NA-bd_OB-fold"/>
</dbReference>
<keyword evidence="4" id="KW-0804">Transcription</keyword>
<dbReference type="Gene3D" id="2.40.50.140">
    <property type="entry name" value="Nucleic acid-binding proteins"/>
    <property type="match status" value="1"/>
</dbReference>
<dbReference type="EMBL" id="JAKWFO010000005">
    <property type="protein sequence ID" value="KAI9636308.1"/>
    <property type="molecule type" value="Genomic_DNA"/>
</dbReference>
<evidence type="ECO:0000259" key="7">
    <source>
        <dbReference type="Pfam" id="PF08292"/>
    </source>
</evidence>